<evidence type="ECO:0000313" key="4">
    <source>
        <dbReference type="Proteomes" id="UP000609726"/>
    </source>
</evidence>
<proteinExistence type="predicted"/>
<evidence type="ECO:0000256" key="1">
    <source>
        <dbReference type="SAM" id="MobiDB-lite"/>
    </source>
</evidence>
<feature type="non-terminal residue" evidence="3">
    <location>
        <position position="1"/>
    </location>
</feature>
<sequence length="102" mass="11368">ADWISAVRVGNLHKGMRVTGPREFRRTLFGWKVTKPAAVSTVPLDYHLAFGGRLRSLGQGDSSDVYFSRNSAGIGWLPGASDLKNLPSKRKRDAEKWQNAQR</sequence>
<dbReference type="RefSeq" id="WP_166882744.1">
    <property type="nucleotide sequence ID" value="NZ_WHJH01000305.1"/>
</dbReference>
<keyword evidence="4" id="KW-1185">Reference proteome</keyword>
<comment type="caution">
    <text evidence="3">The sequence shown here is derived from an EMBL/GenBank/DDBJ whole genome shotgun (WGS) entry which is preliminary data.</text>
</comment>
<feature type="domain" description="DUF2169" evidence="2">
    <location>
        <begin position="6"/>
        <end position="87"/>
    </location>
</feature>
<protein>
    <submittedName>
        <fullName evidence="3">DUF2169 domain-containing protein</fullName>
    </submittedName>
</protein>
<evidence type="ECO:0000259" key="2">
    <source>
        <dbReference type="Pfam" id="PF09937"/>
    </source>
</evidence>
<dbReference type="Pfam" id="PF09937">
    <property type="entry name" value="DUF2169"/>
    <property type="match status" value="1"/>
</dbReference>
<accession>A0ABX0P441</accession>
<reference evidence="3 4" key="1">
    <citation type="submission" date="2019-10" db="EMBL/GenBank/DDBJ databases">
        <title>Taxonomy of Antarctic Massilia spp.: description of Massilia rubra sp. nov., Massilia aquatica sp. nov., Massilia mucilaginosa sp. nov., Massilia frigida sp. nov. isolated from streams, lakes and regoliths.</title>
        <authorList>
            <person name="Holochova P."/>
            <person name="Sedlacek I."/>
            <person name="Kralova S."/>
            <person name="Maslanova I."/>
            <person name="Busse H.-J."/>
            <person name="Stankova E."/>
            <person name="Vrbovska V."/>
            <person name="Kovarovic V."/>
            <person name="Bartak M."/>
            <person name="Svec P."/>
            <person name="Pantucek R."/>
        </authorList>
    </citation>
    <scope>NUCLEOTIDE SEQUENCE [LARGE SCALE GENOMIC DNA]</scope>
    <source>
        <strain evidence="3 4">CCM 8733</strain>
    </source>
</reference>
<feature type="non-terminal residue" evidence="3">
    <location>
        <position position="102"/>
    </location>
</feature>
<dbReference type="Proteomes" id="UP000609726">
    <property type="component" value="Unassembled WGS sequence"/>
</dbReference>
<dbReference type="InterPro" id="IPR018683">
    <property type="entry name" value="DUF2169"/>
</dbReference>
<gene>
    <name evidence="3" type="ORF">F2P45_34665</name>
</gene>
<feature type="region of interest" description="Disordered" evidence="1">
    <location>
        <begin position="73"/>
        <end position="102"/>
    </location>
</feature>
<name>A0ABX0P441_9BURK</name>
<dbReference type="EMBL" id="WHJH01000305">
    <property type="protein sequence ID" value="NHZ94086.1"/>
    <property type="molecule type" value="Genomic_DNA"/>
</dbReference>
<evidence type="ECO:0000313" key="3">
    <source>
        <dbReference type="EMBL" id="NHZ94086.1"/>
    </source>
</evidence>
<organism evidence="3 4">
    <name type="scientific">Massilia mucilaginosa</name>
    <dbReference type="NCBI Taxonomy" id="2609282"/>
    <lineage>
        <taxon>Bacteria</taxon>
        <taxon>Pseudomonadati</taxon>
        <taxon>Pseudomonadota</taxon>
        <taxon>Betaproteobacteria</taxon>
        <taxon>Burkholderiales</taxon>
        <taxon>Oxalobacteraceae</taxon>
        <taxon>Telluria group</taxon>
        <taxon>Massilia</taxon>
    </lineage>
</organism>